<name>W6JVY6_9MICO</name>
<feature type="domain" description="AbiEi antitoxin N-terminal" evidence="1">
    <location>
        <begin position="11"/>
        <end position="57"/>
    </location>
</feature>
<proteinExistence type="predicted"/>
<gene>
    <name evidence="2" type="ORF">BN11_1940025</name>
</gene>
<reference evidence="2 3" key="1">
    <citation type="journal article" date="2013" name="ISME J.">
        <title>A metabolic model for members of the genus Tetrasphaera involved in enhanced biological phosphorus removal.</title>
        <authorList>
            <person name="Kristiansen R."/>
            <person name="Nguyen H.T.T."/>
            <person name="Saunders A.M."/>
            <person name="Nielsen J.L."/>
            <person name="Wimmer R."/>
            <person name="Le V.Q."/>
            <person name="McIlroy S.J."/>
            <person name="Petrovski S."/>
            <person name="Seviour R.J."/>
            <person name="Calteau A."/>
            <person name="Nielsen K.L."/>
            <person name="Nielsen P.H."/>
        </authorList>
    </citation>
    <scope>NUCLEOTIDE SEQUENCE [LARGE SCALE GENOMIC DNA]</scope>
    <source>
        <strain evidence="2 3">Ben110</strain>
    </source>
</reference>
<dbReference type="EMBL" id="CAJA01000106">
    <property type="protein sequence ID" value="CCH72745.1"/>
    <property type="molecule type" value="Genomic_DNA"/>
</dbReference>
<dbReference type="SUPFAM" id="SSF52980">
    <property type="entry name" value="Restriction endonuclease-like"/>
    <property type="match status" value="1"/>
</dbReference>
<keyword evidence="3" id="KW-1185">Reference proteome</keyword>
<dbReference type="InterPro" id="IPR011335">
    <property type="entry name" value="Restrct_endonuc-II-like"/>
</dbReference>
<accession>W6JVY6</accession>
<dbReference type="InterPro" id="IPR025159">
    <property type="entry name" value="AbiEi_N"/>
</dbReference>
<evidence type="ECO:0000259" key="1">
    <source>
        <dbReference type="Pfam" id="PF13338"/>
    </source>
</evidence>
<evidence type="ECO:0000313" key="2">
    <source>
        <dbReference type="EMBL" id="CCH72745.1"/>
    </source>
</evidence>
<sequence length="308" mass="33864">MIRTMKSLPDDIKDLAASQHGCFTTRQSLLLGVDARTLVELKRADVIDNPMRGLYRTTKMIDGDSVANHRQLMHGTRLLYPDAVFASMSGVIAHEVTTWGCALAKPVIRRPINRGRGNQGVIVRRRARDTVMTPFGAAVPLATALVELAIDAGTQVGIVSANSALHEGKLTDADLADAIAEMTDWPRAGRAKAMGKMAEQKCESVAESRAMFHFLTHGIPVQPQVEIFDKGRLVGRADFQIVGTKVLIEVDGKVKYADGASSVLWREKLREDALRALGYRVVRVTWEDIEKPVRLLAKIRQALEFDAA</sequence>
<organism evidence="2 3">
    <name type="scientific">Nostocoides australiense Ben110</name>
    <dbReference type="NCBI Taxonomy" id="1193182"/>
    <lineage>
        <taxon>Bacteria</taxon>
        <taxon>Bacillati</taxon>
        <taxon>Actinomycetota</taxon>
        <taxon>Actinomycetes</taxon>
        <taxon>Micrococcales</taxon>
        <taxon>Intrasporangiaceae</taxon>
        <taxon>Nostocoides</taxon>
    </lineage>
</organism>
<protein>
    <recommendedName>
        <fullName evidence="1">AbiEi antitoxin N-terminal domain-containing protein</fullName>
    </recommendedName>
</protein>
<dbReference type="Proteomes" id="UP000035763">
    <property type="component" value="Unassembled WGS sequence"/>
</dbReference>
<evidence type="ECO:0000313" key="3">
    <source>
        <dbReference type="Proteomes" id="UP000035763"/>
    </source>
</evidence>
<comment type="caution">
    <text evidence="2">The sequence shown here is derived from an EMBL/GenBank/DDBJ whole genome shotgun (WGS) entry which is preliminary data.</text>
</comment>
<dbReference type="Pfam" id="PF13338">
    <property type="entry name" value="AbiEi_4"/>
    <property type="match status" value="1"/>
</dbReference>
<dbReference type="STRING" id="1193182.BN11_1940025"/>
<dbReference type="Gene3D" id="3.40.960.10">
    <property type="entry name" value="VSR Endonuclease"/>
    <property type="match status" value="1"/>
</dbReference>
<dbReference type="AlphaFoldDB" id="W6JVY6"/>